<dbReference type="AlphaFoldDB" id="A0A9W7CUN1"/>
<organism evidence="2 3">
    <name type="scientific">Phytophthora fragariaefolia</name>
    <dbReference type="NCBI Taxonomy" id="1490495"/>
    <lineage>
        <taxon>Eukaryota</taxon>
        <taxon>Sar</taxon>
        <taxon>Stramenopiles</taxon>
        <taxon>Oomycota</taxon>
        <taxon>Peronosporomycetes</taxon>
        <taxon>Peronosporales</taxon>
        <taxon>Peronosporaceae</taxon>
        <taxon>Phytophthora</taxon>
    </lineage>
</organism>
<feature type="region of interest" description="Disordered" evidence="1">
    <location>
        <begin position="1"/>
        <end position="69"/>
    </location>
</feature>
<sequence>MTKESSSPSRGSPAMAGGSPAERSNSASHLAADTTVGVARSVQFEDGDARGQGYDDEDEDDEEKEEVDS</sequence>
<comment type="caution">
    <text evidence="2">The sequence shown here is derived from an EMBL/GenBank/DDBJ whole genome shotgun (WGS) entry which is preliminary data.</text>
</comment>
<keyword evidence="3" id="KW-1185">Reference proteome</keyword>
<reference evidence="2" key="1">
    <citation type="submission" date="2023-04" db="EMBL/GenBank/DDBJ databases">
        <title>Phytophthora fragariaefolia NBRC 109709.</title>
        <authorList>
            <person name="Ichikawa N."/>
            <person name="Sato H."/>
            <person name="Tonouchi N."/>
        </authorList>
    </citation>
    <scope>NUCLEOTIDE SEQUENCE</scope>
    <source>
        <strain evidence="2">NBRC 109709</strain>
    </source>
</reference>
<evidence type="ECO:0000313" key="2">
    <source>
        <dbReference type="EMBL" id="GMF41171.1"/>
    </source>
</evidence>
<dbReference type="Proteomes" id="UP001165121">
    <property type="component" value="Unassembled WGS sequence"/>
</dbReference>
<dbReference type="EMBL" id="BSXT01001320">
    <property type="protein sequence ID" value="GMF41171.1"/>
    <property type="molecule type" value="Genomic_DNA"/>
</dbReference>
<evidence type="ECO:0000256" key="1">
    <source>
        <dbReference type="SAM" id="MobiDB-lite"/>
    </source>
</evidence>
<accession>A0A9W7CUN1</accession>
<name>A0A9W7CUN1_9STRA</name>
<proteinExistence type="predicted"/>
<feature type="compositionally biased region" description="Acidic residues" evidence="1">
    <location>
        <begin position="54"/>
        <end position="69"/>
    </location>
</feature>
<evidence type="ECO:0000313" key="3">
    <source>
        <dbReference type="Proteomes" id="UP001165121"/>
    </source>
</evidence>
<feature type="compositionally biased region" description="Polar residues" evidence="1">
    <location>
        <begin position="1"/>
        <end position="10"/>
    </location>
</feature>
<gene>
    <name evidence="2" type="ORF">Pfra01_001292500</name>
</gene>
<protein>
    <submittedName>
        <fullName evidence="2">Unnamed protein product</fullName>
    </submittedName>
</protein>